<evidence type="ECO:0000256" key="4">
    <source>
        <dbReference type="ARBA" id="ARBA00023136"/>
    </source>
</evidence>
<dbReference type="AlphaFoldDB" id="A0A7X6L2J7"/>
<feature type="transmembrane region" description="Helical" evidence="5">
    <location>
        <begin position="85"/>
        <end position="112"/>
    </location>
</feature>
<feature type="transmembrane region" description="Helical" evidence="5">
    <location>
        <begin position="438"/>
        <end position="463"/>
    </location>
</feature>
<feature type="transmembrane region" description="Helical" evidence="5">
    <location>
        <begin position="20"/>
        <end position="41"/>
    </location>
</feature>
<feature type="transmembrane region" description="Helical" evidence="5">
    <location>
        <begin position="142"/>
        <end position="165"/>
    </location>
</feature>
<feature type="transmembrane region" description="Helical" evidence="5">
    <location>
        <begin position="236"/>
        <end position="253"/>
    </location>
</feature>
<feature type="transmembrane region" description="Helical" evidence="5">
    <location>
        <begin position="171"/>
        <end position="194"/>
    </location>
</feature>
<evidence type="ECO:0000256" key="2">
    <source>
        <dbReference type="ARBA" id="ARBA00022692"/>
    </source>
</evidence>
<feature type="transmembrane region" description="Helical" evidence="5">
    <location>
        <begin position="118"/>
        <end position="135"/>
    </location>
</feature>
<dbReference type="GO" id="GO:0022857">
    <property type="term" value="F:transmembrane transporter activity"/>
    <property type="evidence" value="ECO:0007669"/>
    <property type="project" value="InterPro"/>
</dbReference>
<feature type="transmembrane region" description="Helical" evidence="5">
    <location>
        <begin position="61"/>
        <end position="78"/>
    </location>
</feature>
<dbReference type="Gene3D" id="1.20.1250.20">
    <property type="entry name" value="MFS general substrate transporter like domains"/>
    <property type="match status" value="1"/>
</dbReference>
<feature type="transmembrane region" description="Helical" evidence="5">
    <location>
        <begin position="362"/>
        <end position="388"/>
    </location>
</feature>
<dbReference type="InterPro" id="IPR011701">
    <property type="entry name" value="MFS"/>
</dbReference>
<dbReference type="Pfam" id="PF07690">
    <property type="entry name" value="MFS_1"/>
    <property type="match status" value="1"/>
</dbReference>
<comment type="caution">
    <text evidence="7">The sequence shown here is derived from an EMBL/GenBank/DDBJ whole genome shotgun (WGS) entry which is preliminary data.</text>
</comment>
<feature type="transmembrane region" description="Helical" evidence="5">
    <location>
        <begin position="337"/>
        <end position="356"/>
    </location>
</feature>
<dbReference type="PANTHER" id="PTHR42718:SF49">
    <property type="entry name" value="EXPORT PROTEIN"/>
    <property type="match status" value="1"/>
</dbReference>
<dbReference type="Proteomes" id="UP000540698">
    <property type="component" value="Unassembled WGS sequence"/>
</dbReference>
<gene>
    <name evidence="7" type="ORF">HGB38_10315</name>
</gene>
<organism evidence="7 8">
    <name type="scientific">Nocardia gamkensis</name>
    <dbReference type="NCBI Taxonomy" id="352869"/>
    <lineage>
        <taxon>Bacteria</taxon>
        <taxon>Bacillati</taxon>
        <taxon>Actinomycetota</taxon>
        <taxon>Actinomycetes</taxon>
        <taxon>Mycobacteriales</taxon>
        <taxon>Nocardiaceae</taxon>
        <taxon>Nocardia</taxon>
    </lineage>
</organism>
<dbReference type="GO" id="GO:0005886">
    <property type="term" value="C:plasma membrane"/>
    <property type="evidence" value="ECO:0007669"/>
    <property type="project" value="UniProtKB-SubCell"/>
</dbReference>
<feature type="transmembrane region" description="Helical" evidence="5">
    <location>
        <begin position="309"/>
        <end position="330"/>
    </location>
</feature>
<dbReference type="PRINTS" id="PR01036">
    <property type="entry name" value="TCRTETB"/>
</dbReference>
<dbReference type="InterPro" id="IPR020846">
    <property type="entry name" value="MFS_dom"/>
</dbReference>
<evidence type="ECO:0000259" key="6">
    <source>
        <dbReference type="PROSITE" id="PS50850"/>
    </source>
</evidence>
<name>A0A7X6L2J7_9NOCA</name>
<evidence type="ECO:0000313" key="8">
    <source>
        <dbReference type="Proteomes" id="UP000540698"/>
    </source>
</evidence>
<dbReference type="EMBL" id="JAAXOS010000004">
    <property type="protein sequence ID" value="NKY26610.1"/>
    <property type="molecule type" value="Genomic_DNA"/>
</dbReference>
<evidence type="ECO:0000256" key="1">
    <source>
        <dbReference type="ARBA" id="ARBA00004651"/>
    </source>
</evidence>
<reference evidence="7 8" key="1">
    <citation type="submission" date="2020-04" db="EMBL/GenBank/DDBJ databases">
        <title>MicrobeNet Type strains.</title>
        <authorList>
            <person name="Nicholson A.C."/>
        </authorList>
    </citation>
    <scope>NUCLEOTIDE SEQUENCE [LARGE SCALE GENOMIC DNA]</scope>
    <source>
        <strain evidence="7 8">DSM 44956</strain>
    </source>
</reference>
<keyword evidence="8" id="KW-1185">Reference proteome</keyword>
<evidence type="ECO:0000256" key="3">
    <source>
        <dbReference type="ARBA" id="ARBA00022989"/>
    </source>
</evidence>
<dbReference type="CDD" id="cd17321">
    <property type="entry name" value="MFS_MMR_MDR_like"/>
    <property type="match status" value="1"/>
</dbReference>
<proteinExistence type="predicted"/>
<feature type="transmembrane region" description="Helical" evidence="5">
    <location>
        <begin position="409"/>
        <end position="426"/>
    </location>
</feature>
<dbReference type="SUPFAM" id="SSF103473">
    <property type="entry name" value="MFS general substrate transporter"/>
    <property type="match status" value="1"/>
</dbReference>
<dbReference type="PROSITE" id="PS50850">
    <property type="entry name" value="MFS"/>
    <property type="match status" value="1"/>
</dbReference>
<dbReference type="PANTHER" id="PTHR42718">
    <property type="entry name" value="MAJOR FACILITATOR SUPERFAMILY MULTIDRUG TRANSPORTER MFSC"/>
    <property type="match status" value="1"/>
</dbReference>
<comment type="subcellular location">
    <subcellularLocation>
        <location evidence="1">Cell membrane</location>
        <topology evidence="1">Multi-pass membrane protein</topology>
    </subcellularLocation>
</comment>
<keyword evidence="4 5" id="KW-0472">Membrane</keyword>
<dbReference type="Gene3D" id="1.20.1720.10">
    <property type="entry name" value="Multidrug resistance protein D"/>
    <property type="match status" value="1"/>
</dbReference>
<evidence type="ECO:0000256" key="5">
    <source>
        <dbReference type="SAM" id="Phobius"/>
    </source>
</evidence>
<evidence type="ECO:0000313" key="7">
    <source>
        <dbReference type="EMBL" id="NKY26610.1"/>
    </source>
</evidence>
<sequence length="482" mass="48673">MASKSFESAVEAPVRKWLPLFAACLGTLMLLIDVTIVNVALPDIAADLDTGLSGLQWVVDGYALALAALLLVLGSLADRAGAKRAYLAGLVVFAVASLGCGVAGSAAVLVAARALQGVGGAAMFATTLSLLHATYTGRDRGVAFGVWGAVSGAAAGIGVVLGGVLTEALSWRWIFFVNLPIAVLAIALTATVFPPSPRRIDRVVDVRGMLSFATAATAVTYGVIRGGEHGWTDTAAVIAFAGGAAAALVFGFVEARGAAPMFPLALLRNRDFAATLFGASGQTFAAFASSPLISLWLQQQLHMSPLHAGLAMLPMAATAFVVAGTFGRLLHDVAPKWTIGAGLVVVGLGAWLLMLVGPGSSWLALIPGFVVIGLGIGVNAPALVSVGMAAVAPEQAGTAAGAVNTARQLGLALGVAVLGTVFRGVATAEQPMTLSRFVAGLDAAFGVAAAVGVGFGLVAFALFHRQRANAEPSEAQRQAVAA</sequence>
<keyword evidence="3 5" id="KW-1133">Transmembrane helix</keyword>
<dbReference type="InterPro" id="IPR036259">
    <property type="entry name" value="MFS_trans_sf"/>
</dbReference>
<protein>
    <submittedName>
        <fullName evidence="7">MFS transporter</fullName>
    </submittedName>
</protein>
<accession>A0A7X6L2J7</accession>
<feature type="domain" description="Major facilitator superfamily (MFS) profile" evidence="6">
    <location>
        <begin position="19"/>
        <end position="467"/>
    </location>
</feature>
<feature type="transmembrane region" description="Helical" evidence="5">
    <location>
        <begin position="274"/>
        <end position="297"/>
    </location>
</feature>
<keyword evidence="2 5" id="KW-0812">Transmembrane</keyword>
<feature type="transmembrane region" description="Helical" evidence="5">
    <location>
        <begin position="206"/>
        <end position="224"/>
    </location>
</feature>